<dbReference type="Pfam" id="PF05135">
    <property type="entry name" value="Phage_connect_1"/>
    <property type="match status" value="1"/>
</dbReference>
<sequence length="103" mass="11647">MSDSMILLKRLLAIEPTDISKDDILIHYLNKARGNILGYCNVANLPVEYDDVMVDYAMYLYKNRDSTGLINKQEGERSVTYELGIPESIRLALPLPKIKVGTD</sequence>
<gene>
    <name evidence="1" type="ORF">QD47_28815</name>
</gene>
<evidence type="ECO:0000313" key="1">
    <source>
        <dbReference type="EMBL" id="KJD42330.1"/>
    </source>
</evidence>
<dbReference type="Gene3D" id="1.10.246.150">
    <property type="match status" value="1"/>
</dbReference>
<evidence type="ECO:0000313" key="2">
    <source>
        <dbReference type="Proteomes" id="UP000032534"/>
    </source>
</evidence>
<name>A0A0D7WT55_9BACL</name>
<organism evidence="1 2">
    <name type="scientific">Paenibacillus terrae</name>
    <dbReference type="NCBI Taxonomy" id="159743"/>
    <lineage>
        <taxon>Bacteria</taxon>
        <taxon>Bacillati</taxon>
        <taxon>Bacillota</taxon>
        <taxon>Bacilli</taxon>
        <taxon>Bacillales</taxon>
        <taxon>Paenibacillaceae</taxon>
        <taxon>Paenibacillus</taxon>
    </lineage>
</organism>
<comment type="caution">
    <text evidence="1">The sequence shown here is derived from an EMBL/GenBank/DDBJ whole genome shotgun (WGS) entry which is preliminary data.</text>
</comment>
<dbReference type="EMBL" id="JTHP01000135">
    <property type="protein sequence ID" value="KJD42330.1"/>
    <property type="molecule type" value="Genomic_DNA"/>
</dbReference>
<proteinExistence type="predicted"/>
<accession>A0A0D7WT55</accession>
<reference evidence="1 2" key="1">
    <citation type="submission" date="2014-11" db="EMBL/GenBank/DDBJ databases">
        <title>Draft Genome Sequences of Paenibacillus polymyxa NRRL B-30509 and Paenibacillus terrae NRRL B-30644, Strains from a Poultry Environment that Produce Tridecaptin A and Paenicidins.</title>
        <authorList>
            <person name="van Belkum M.J."/>
            <person name="Lohans C.T."/>
            <person name="Vederas J.C."/>
        </authorList>
    </citation>
    <scope>NUCLEOTIDE SEQUENCE [LARGE SCALE GENOMIC DNA]</scope>
    <source>
        <strain evidence="1 2">NRRL B-30644</strain>
    </source>
</reference>
<protein>
    <submittedName>
        <fullName evidence="1">DNA-packaging protein</fullName>
    </submittedName>
</protein>
<dbReference type="InterPro" id="IPR053746">
    <property type="entry name" value="Viral_HT_Connector_Assembly"/>
</dbReference>
<keyword evidence="2" id="KW-1185">Reference proteome</keyword>
<dbReference type="PATRIC" id="fig|159743.3.peg.6433"/>
<dbReference type="OrthoDB" id="2611623at2"/>
<dbReference type="AlphaFoldDB" id="A0A0D7WT55"/>
<dbReference type="Proteomes" id="UP000032534">
    <property type="component" value="Unassembled WGS sequence"/>
</dbReference>
<dbReference type="InterPro" id="IPR021146">
    <property type="entry name" value="Phage_gp6-like_head-tail"/>
</dbReference>
<dbReference type="RefSeq" id="WP_044649358.1">
    <property type="nucleotide sequence ID" value="NZ_JTHP01000135.1"/>
</dbReference>